<sequence>MRSLSNITRLQKVFFLIQKYQNGDLSVMHPTGLIFCLAQQDLIHLYQITRNITNLQSVSLDMHLAIRDDLLLLVSGKIRQRSRIIALHLVLQEKIALRWEKIQVDLIILFCLELLSVGQMEMISTPILAQTTLQMKSRSTIMLDSKEPLLDGNATRWDINAGISVDVNKIEKIFL</sequence>
<accession>E4YY93</accession>
<dbReference type="Proteomes" id="UP000011014">
    <property type="component" value="Unassembled WGS sequence"/>
</dbReference>
<dbReference type="EMBL" id="FN655920">
    <property type="protein sequence ID" value="CBY40421.1"/>
    <property type="molecule type" value="Genomic_DNA"/>
</dbReference>
<reference evidence="1" key="1">
    <citation type="journal article" date="2010" name="Science">
        <title>Plasticity of animal genome architecture unmasked by rapid evolution of a pelagic tunicate.</title>
        <authorList>
            <person name="Denoeud F."/>
            <person name="Henriet S."/>
            <person name="Mungpakdee S."/>
            <person name="Aury J.M."/>
            <person name="Da Silva C."/>
            <person name="Brinkmann H."/>
            <person name="Mikhaleva J."/>
            <person name="Olsen L.C."/>
            <person name="Jubin C."/>
            <person name="Canestro C."/>
            <person name="Bouquet J.M."/>
            <person name="Danks G."/>
            <person name="Poulain J."/>
            <person name="Campsteijn C."/>
            <person name="Adamski M."/>
            <person name="Cross I."/>
            <person name="Yadetie F."/>
            <person name="Muffato M."/>
            <person name="Louis A."/>
            <person name="Butcher S."/>
            <person name="Tsagkogeorga G."/>
            <person name="Konrad A."/>
            <person name="Singh S."/>
            <person name="Jensen M.F."/>
            <person name="Cong E.H."/>
            <person name="Eikeseth-Otteraa H."/>
            <person name="Noel B."/>
            <person name="Anthouard V."/>
            <person name="Porcel B.M."/>
            <person name="Kachouri-Lafond R."/>
            <person name="Nishino A."/>
            <person name="Ugolini M."/>
            <person name="Chourrout P."/>
            <person name="Nishida H."/>
            <person name="Aasland R."/>
            <person name="Huzurbazar S."/>
            <person name="Westhof E."/>
            <person name="Delsuc F."/>
            <person name="Lehrach H."/>
            <person name="Reinhardt R."/>
            <person name="Weissenbach J."/>
            <person name="Roy S.W."/>
            <person name="Artiguenave F."/>
            <person name="Postlethwait J.H."/>
            <person name="Manak J.R."/>
            <person name="Thompson E.M."/>
            <person name="Jaillon O."/>
            <person name="Du Pasquier L."/>
            <person name="Boudinot P."/>
            <person name="Liberles D.A."/>
            <person name="Volff J.N."/>
            <person name="Philippe H."/>
            <person name="Lenhard B."/>
            <person name="Roest Crollius H."/>
            <person name="Wincker P."/>
            <person name="Chourrout D."/>
        </authorList>
    </citation>
    <scope>NUCLEOTIDE SEQUENCE [LARGE SCALE GENOMIC DNA]</scope>
</reference>
<protein>
    <submittedName>
        <fullName evidence="1">Uncharacterized protein</fullName>
    </submittedName>
</protein>
<name>E4YY93_OIKDI</name>
<dbReference type="AlphaFoldDB" id="E4YY93"/>
<proteinExistence type="predicted"/>
<evidence type="ECO:0000313" key="1">
    <source>
        <dbReference type="EMBL" id="CBY40421.1"/>
    </source>
</evidence>
<gene>
    <name evidence="1" type="ORF">GSOID_T00022425001</name>
</gene>
<organism evidence="1">
    <name type="scientific">Oikopleura dioica</name>
    <name type="common">Tunicate</name>
    <dbReference type="NCBI Taxonomy" id="34765"/>
    <lineage>
        <taxon>Eukaryota</taxon>
        <taxon>Metazoa</taxon>
        <taxon>Chordata</taxon>
        <taxon>Tunicata</taxon>
        <taxon>Appendicularia</taxon>
        <taxon>Copelata</taxon>
        <taxon>Oikopleuridae</taxon>
        <taxon>Oikopleura</taxon>
    </lineage>
</organism>